<evidence type="ECO:0000313" key="1">
    <source>
        <dbReference type="EMBL" id="JAD53106.1"/>
    </source>
</evidence>
<accession>A0A0A9APU3</accession>
<reference evidence="1" key="2">
    <citation type="journal article" date="2015" name="Data Brief">
        <title>Shoot transcriptome of the giant reed, Arundo donax.</title>
        <authorList>
            <person name="Barrero R.A."/>
            <person name="Guerrero F.D."/>
            <person name="Moolhuijzen P."/>
            <person name="Goolsby J.A."/>
            <person name="Tidwell J."/>
            <person name="Bellgard S.E."/>
            <person name="Bellgard M.I."/>
        </authorList>
    </citation>
    <scope>NUCLEOTIDE SEQUENCE</scope>
    <source>
        <tissue evidence="1">Shoot tissue taken approximately 20 cm above the soil surface</tissue>
    </source>
</reference>
<organism evidence="1">
    <name type="scientific">Arundo donax</name>
    <name type="common">Giant reed</name>
    <name type="synonym">Donax arundinaceus</name>
    <dbReference type="NCBI Taxonomy" id="35708"/>
    <lineage>
        <taxon>Eukaryota</taxon>
        <taxon>Viridiplantae</taxon>
        <taxon>Streptophyta</taxon>
        <taxon>Embryophyta</taxon>
        <taxon>Tracheophyta</taxon>
        <taxon>Spermatophyta</taxon>
        <taxon>Magnoliopsida</taxon>
        <taxon>Liliopsida</taxon>
        <taxon>Poales</taxon>
        <taxon>Poaceae</taxon>
        <taxon>PACMAD clade</taxon>
        <taxon>Arundinoideae</taxon>
        <taxon>Arundineae</taxon>
        <taxon>Arundo</taxon>
    </lineage>
</organism>
<name>A0A0A9APU3_ARUDO</name>
<protein>
    <submittedName>
        <fullName evidence="1">Uncharacterized protein</fullName>
    </submittedName>
</protein>
<sequence>MELHFLILFPWITHKY</sequence>
<dbReference type="EMBL" id="GBRH01244789">
    <property type="protein sequence ID" value="JAD53106.1"/>
    <property type="molecule type" value="Transcribed_RNA"/>
</dbReference>
<dbReference type="AlphaFoldDB" id="A0A0A9APU3"/>
<proteinExistence type="predicted"/>
<reference evidence="1" key="1">
    <citation type="submission" date="2014-09" db="EMBL/GenBank/DDBJ databases">
        <authorList>
            <person name="Magalhaes I.L.F."/>
            <person name="Oliveira U."/>
            <person name="Santos F.R."/>
            <person name="Vidigal T.H.D.A."/>
            <person name="Brescovit A.D."/>
            <person name="Santos A.J."/>
        </authorList>
    </citation>
    <scope>NUCLEOTIDE SEQUENCE</scope>
    <source>
        <tissue evidence="1">Shoot tissue taken approximately 20 cm above the soil surface</tissue>
    </source>
</reference>